<feature type="region of interest" description="Disordered" evidence="3">
    <location>
        <begin position="50"/>
        <end position="89"/>
    </location>
</feature>
<dbReference type="SMART" id="SM00875">
    <property type="entry name" value="BACK"/>
    <property type="match status" value="1"/>
</dbReference>
<evidence type="ECO:0000256" key="3">
    <source>
        <dbReference type="SAM" id="MobiDB-lite"/>
    </source>
</evidence>
<dbReference type="STRING" id="70415.A0A5S6R451"/>
<dbReference type="Pfam" id="PF08005">
    <property type="entry name" value="PHR"/>
    <property type="match status" value="1"/>
</dbReference>
<evidence type="ECO:0000259" key="4">
    <source>
        <dbReference type="PROSITE" id="PS50097"/>
    </source>
</evidence>
<dbReference type="GO" id="GO:0005829">
    <property type="term" value="C:cytosol"/>
    <property type="evidence" value="ECO:0007669"/>
    <property type="project" value="TreeGrafter"/>
</dbReference>
<proteinExistence type="predicted"/>
<dbReference type="InterPro" id="IPR011705">
    <property type="entry name" value="BACK"/>
</dbReference>
<dbReference type="InterPro" id="IPR000210">
    <property type="entry name" value="BTB/POZ_dom"/>
</dbReference>
<organism evidence="5 6">
    <name type="scientific">Trichuris muris</name>
    <name type="common">Mouse whipworm</name>
    <dbReference type="NCBI Taxonomy" id="70415"/>
    <lineage>
        <taxon>Eukaryota</taxon>
        <taxon>Metazoa</taxon>
        <taxon>Ecdysozoa</taxon>
        <taxon>Nematoda</taxon>
        <taxon>Enoplea</taxon>
        <taxon>Dorylaimia</taxon>
        <taxon>Trichinellida</taxon>
        <taxon>Trichuridae</taxon>
        <taxon>Trichuris</taxon>
    </lineage>
</organism>
<dbReference type="Gene3D" id="3.30.710.10">
    <property type="entry name" value="Potassium Channel Kv1.1, Chain A"/>
    <property type="match status" value="1"/>
</dbReference>
<dbReference type="InterPro" id="IPR011333">
    <property type="entry name" value="SKP1/BTB/POZ_sf"/>
</dbReference>
<dbReference type="WBParaSite" id="TMUE_3000013967.1">
    <property type="protein sequence ID" value="TMUE_3000013967.1"/>
    <property type="gene ID" value="WBGene00287584"/>
</dbReference>
<comment type="subcellular location">
    <subcellularLocation>
        <location evidence="1">Cytoplasm</location>
    </subcellularLocation>
</comment>
<keyword evidence="2" id="KW-0963">Cytoplasm</keyword>
<evidence type="ECO:0000256" key="2">
    <source>
        <dbReference type="ARBA" id="ARBA00022490"/>
    </source>
</evidence>
<dbReference type="PANTHER" id="PTHR45774">
    <property type="entry name" value="BTB/POZ DOMAIN-CONTAINING"/>
    <property type="match status" value="1"/>
</dbReference>
<dbReference type="SMART" id="SM00225">
    <property type="entry name" value="BTB"/>
    <property type="match status" value="1"/>
</dbReference>
<dbReference type="Pfam" id="PF00651">
    <property type="entry name" value="BTB"/>
    <property type="match status" value="1"/>
</dbReference>
<dbReference type="Gene3D" id="2.60.120.820">
    <property type="entry name" value="PHR domain"/>
    <property type="match status" value="1"/>
</dbReference>
<protein>
    <submittedName>
        <fullName evidence="6">BTB domain-containing protein</fullName>
    </submittedName>
</protein>
<evidence type="ECO:0000256" key="1">
    <source>
        <dbReference type="ARBA" id="ARBA00004496"/>
    </source>
</evidence>
<dbReference type="InterPro" id="IPR049737">
    <property type="entry name" value="Btbd6a-like_BACK"/>
</dbReference>
<dbReference type="InterPro" id="IPR012983">
    <property type="entry name" value="PHR"/>
</dbReference>
<feature type="domain" description="BTB" evidence="4">
    <location>
        <begin position="134"/>
        <end position="206"/>
    </location>
</feature>
<dbReference type="Pfam" id="PF07707">
    <property type="entry name" value="BACK"/>
    <property type="match status" value="1"/>
</dbReference>
<dbReference type="AlphaFoldDB" id="A0A5S6R451"/>
<dbReference type="GO" id="GO:0022008">
    <property type="term" value="P:neurogenesis"/>
    <property type="evidence" value="ECO:0007669"/>
    <property type="project" value="TreeGrafter"/>
</dbReference>
<dbReference type="Gene3D" id="1.25.40.420">
    <property type="match status" value="1"/>
</dbReference>
<sequence>MERNPNFRPAVVNYSFEQQRNQAQEQSQVLLRECTVSTVVVCDPENVESPEEWENQQYLPPPRSRRSSSSLNRNRTSSERDIANSPSCHRASVTLSASESAVSTSTEASNYVIRTSQATLRERNASMLCSDLMADVWFLVGSECSLGGQKRIPAHTYVLATGSTVFYAMFFGGFSKNAEIPIPDVEPEAFKIMLRYLYTDEVHLDADTVIPTLYVAKKYLIEYLIRACIDFLQNSLTSKNVCFLLSQSRLFEEEELVARCWEMIDAQAELALFSDSFWEVDFETLKLILSRETLNARESKIFEAAIRWAECECQRLKLEATPVTKRHLLGSAFHLIRFPAMKVEEFAVKVVNSGILTPEECVEIFMHHFSEKESQLPFPVSPRHGLPLKRCQRFQSSAYRNNQWRYRGRCDSIQFCTDRRIFIAGFGLFGSSNGSANLDTCFFSDGSSKIFPVFFEQPVQIEADVYYTAGIVLEGNELSYFGQEGMPEVQVHNRPSRHRMDRQYSRVPACLLYLDFSPFCLFIVFVLIKWNPASTRLPVNKTNRVDYTHQRVTVLGQAVVCPPFVAHDGRARRYTLPYGRNERNGRAVRHGNHLAVTGLQAHRRRPITVGKTGLGCTFSSSTRSRPLGR</sequence>
<evidence type="ECO:0000313" key="6">
    <source>
        <dbReference type="WBParaSite" id="TMUE_3000013967.1"/>
    </source>
</evidence>
<evidence type="ECO:0000313" key="5">
    <source>
        <dbReference type="Proteomes" id="UP000046395"/>
    </source>
</evidence>
<dbReference type="CDD" id="cd18488">
    <property type="entry name" value="BACK_BTBD3_like"/>
    <property type="match status" value="1"/>
</dbReference>
<dbReference type="Proteomes" id="UP000046395">
    <property type="component" value="Unassembled WGS sequence"/>
</dbReference>
<dbReference type="SUPFAM" id="SSF54695">
    <property type="entry name" value="POZ domain"/>
    <property type="match status" value="1"/>
</dbReference>
<keyword evidence="5" id="KW-1185">Reference proteome</keyword>
<accession>A0A5S6R451</accession>
<dbReference type="PROSITE" id="PS50097">
    <property type="entry name" value="BTB"/>
    <property type="match status" value="1"/>
</dbReference>
<reference evidence="6" key="1">
    <citation type="submission" date="2019-12" db="UniProtKB">
        <authorList>
            <consortium name="WormBaseParasite"/>
        </authorList>
    </citation>
    <scope>IDENTIFICATION</scope>
</reference>
<dbReference type="CDD" id="cd18282">
    <property type="entry name" value="BTB_POZ_BTBD3_6"/>
    <property type="match status" value="1"/>
</dbReference>
<dbReference type="PANTHER" id="PTHR45774:SF4">
    <property type="entry name" value="AXUNDEAD, ISOFORM F"/>
    <property type="match status" value="1"/>
</dbReference>
<name>A0A5S6R451_TRIMR</name>
<dbReference type="InterPro" id="IPR038648">
    <property type="entry name" value="PHR_sf"/>
</dbReference>